<dbReference type="Proteomes" id="UP001139263">
    <property type="component" value="Unassembled WGS sequence"/>
</dbReference>
<sequence>MPTFSEDTLQLLSTIAIIIFAVTVIFVRLHAAKKPTSSKKILIPPLGMVTGFFMFVFPFMRIPLSYAVVAFLFGCIFSIPLIISSKMERVNEDVYLRRSPAFIIVLIVLLIIRLALHTYIESYVTIAQTGSIFFILAFGMLLPWRIIMFLKYRKFLHETNSPMRSVTES</sequence>
<reference evidence="2" key="1">
    <citation type="submission" date="2022-03" db="EMBL/GenBank/DDBJ databases">
        <title>Draft Genome Sequence of Firmicute Strain S0AB, a Heterotrophic Iron/Sulfur-Oxidizing Extreme Acidophile.</title>
        <authorList>
            <person name="Vergara E."/>
            <person name="Pakostova E."/>
            <person name="Johnson D.B."/>
            <person name="Holmes D.S."/>
        </authorList>
    </citation>
    <scope>NUCLEOTIDE SEQUENCE</scope>
    <source>
        <strain evidence="2">S0AB</strain>
    </source>
</reference>
<dbReference type="Pfam" id="PF07301">
    <property type="entry name" value="DUF1453"/>
    <property type="match status" value="1"/>
</dbReference>
<dbReference type="PIRSF" id="PIRSF021441">
    <property type="entry name" value="DUF1453"/>
    <property type="match status" value="1"/>
</dbReference>
<feature type="transmembrane region" description="Helical" evidence="1">
    <location>
        <begin position="12"/>
        <end position="29"/>
    </location>
</feature>
<evidence type="ECO:0000313" key="3">
    <source>
        <dbReference type="Proteomes" id="UP001139263"/>
    </source>
</evidence>
<accession>A0A9X1V613</accession>
<feature type="transmembrane region" description="Helical" evidence="1">
    <location>
        <begin position="95"/>
        <end position="116"/>
    </location>
</feature>
<feature type="transmembrane region" description="Helical" evidence="1">
    <location>
        <begin position="41"/>
        <end position="60"/>
    </location>
</feature>
<dbReference type="RefSeq" id="WP_241711618.1">
    <property type="nucleotide sequence ID" value="NZ_JALBUF010000001.1"/>
</dbReference>
<dbReference type="AlphaFoldDB" id="A0A9X1V613"/>
<keyword evidence="1" id="KW-0812">Transmembrane</keyword>
<evidence type="ECO:0008006" key="4">
    <source>
        <dbReference type="Google" id="ProtNLM"/>
    </source>
</evidence>
<dbReference type="PANTHER" id="PTHR39164:SF1">
    <property type="entry name" value="PROTEIN CCDC"/>
    <property type="match status" value="1"/>
</dbReference>
<name>A0A9X1V613_9BACL</name>
<dbReference type="InterPro" id="IPR031306">
    <property type="entry name" value="CcdC"/>
</dbReference>
<keyword evidence="1" id="KW-0472">Membrane</keyword>
<dbReference type="PANTHER" id="PTHR39164">
    <property type="entry name" value="PROTEIN CCDC"/>
    <property type="match status" value="1"/>
</dbReference>
<evidence type="ECO:0000256" key="1">
    <source>
        <dbReference type="SAM" id="Phobius"/>
    </source>
</evidence>
<comment type="caution">
    <text evidence="2">The sequence shown here is derived from an EMBL/GenBank/DDBJ whole genome shotgun (WGS) entry which is preliminary data.</text>
</comment>
<dbReference type="InterPro" id="IPR058247">
    <property type="entry name" value="DUF1453"/>
</dbReference>
<proteinExistence type="predicted"/>
<gene>
    <name evidence="2" type="ORF">MM817_00249</name>
</gene>
<feature type="transmembrane region" description="Helical" evidence="1">
    <location>
        <begin position="122"/>
        <end position="144"/>
    </location>
</feature>
<keyword evidence="3" id="KW-1185">Reference proteome</keyword>
<evidence type="ECO:0000313" key="2">
    <source>
        <dbReference type="EMBL" id="MCI0181998.1"/>
    </source>
</evidence>
<keyword evidence="1" id="KW-1133">Transmembrane helix</keyword>
<protein>
    <recommendedName>
        <fullName evidence="4">Cytochrome c biogenesis protein CcdC</fullName>
    </recommendedName>
</protein>
<dbReference type="EMBL" id="JALBUF010000001">
    <property type="protein sequence ID" value="MCI0181998.1"/>
    <property type="molecule type" value="Genomic_DNA"/>
</dbReference>
<feature type="transmembrane region" description="Helical" evidence="1">
    <location>
        <begin position="66"/>
        <end position="83"/>
    </location>
</feature>
<organism evidence="2 3">
    <name type="scientific">Sulfoacidibacillus ferrooxidans</name>
    <dbReference type="NCBI Taxonomy" id="2005001"/>
    <lineage>
        <taxon>Bacteria</taxon>
        <taxon>Bacillati</taxon>
        <taxon>Bacillota</taxon>
        <taxon>Bacilli</taxon>
        <taxon>Bacillales</taxon>
        <taxon>Alicyclobacillaceae</taxon>
        <taxon>Sulfoacidibacillus</taxon>
    </lineage>
</organism>